<proteinExistence type="predicted"/>
<evidence type="ECO:0000313" key="1">
    <source>
        <dbReference type="EMBL" id="JAH17895.1"/>
    </source>
</evidence>
<sequence>MQRLLGNISVYAIVQCQGSMSNVYLVLAVKTQGQVT</sequence>
<organism evidence="1">
    <name type="scientific">Anguilla anguilla</name>
    <name type="common">European freshwater eel</name>
    <name type="synonym">Muraena anguilla</name>
    <dbReference type="NCBI Taxonomy" id="7936"/>
    <lineage>
        <taxon>Eukaryota</taxon>
        <taxon>Metazoa</taxon>
        <taxon>Chordata</taxon>
        <taxon>Craniata</taxon>
        <taxon>Vertebrata</taxon>
        <taxon>Euteleostomi</taxon>
        <taxon>Actinopterygii</taxon>
        <taxon>Neopterygii</taxon>
        <taxon>Teleostei</taxon>
        <taxon>Anguilliformes</taxon>
        <taxon>Anguillidae</taxon>
        <taxon>Anguilla</taxon>
    </lineage>
</organism>
<name>A0A0E9QNM8_ANGAN</name>
<reference evidence="1" key="1">
    <citation type="submission" date="2014-11" db="EMBL/GenBank/DDBJ databases">
        <authorList>
            <person name="Amaro Gonzalez C."/>
        </authorList>
    </citation>
    <scope>NUCLEOTIDE SEQUENCE</scope>
</reference>
<accession>A0A0E9QNM8</accession>
<protein>
    <submittedName>
        <fullName evidence="1">Uncharacterized protein</fullName>
    </submittedName>
</protein>
<dbReference type="EMBL" id="GBXM01090682">
    <property type="protein sequence ID" value="JAH17895.1"/>
    <property type="molecule type" value="Transcribed_RNA"/>
</dbReference>
<dbReference type="AlphaFoldDB" id="A0A0E9QNM8"/>
<reference evidence="1" key="2">
    <citation type="journal article" date="2015" name="Fish Shellfish Immunol.">
        <title>Early steps in the European eel (Anguilla anguilla)-Vibrio vulnificus interaction in the gills: Role of the RtxA13 toxin.</title>
        <authorList>
            <person name="Callol A."/>
            <person name="Pajuelo D."/>
            <person name="Ebbesson L."/>
            <person name="Teles M."/>
            <person name="MacKenzie S."/>
            <person name="Amaro C."/>
        </authorList>
    </citation>
    <scope>NUCLEOTIDE SEQUENCE</scope>
</reference>